<dbReference type="PANTHER" id="PTHR43297:SF2">
    <property type="entry name" value="DIPEPTIDE TRANSPORT ATP-BINDING PROTEIN DPPD"/>
    <property type="match status" value="1"/>
</dbReference>
<dbReference type="Pfam" id="PF08352">
    <property type="entry name" value="oligo_HPY"/>
    <property type="match status" value="1"/>
</dbReference>
<feature type="domain" description="ABC transmembrane type-1" evidence="14">
    <location>
        <begin position="70"/>
        <end position="259"/>
    </location>
</feature>
<comment type="similarity">
    <text evidence="3">Belongs to the ABC transporter superfamily.</text>
</comment>
<dbReference type="PANTHER" id="PTHR43297">
    <property type="entry name" value="OLIGOPEPTIDE TRANSPORT ATP-BINDING PROTEIN APPD"/>
    <property type="match status" value="1"/>
</dbReference>
<keyword evidence="4 11" id="KW-0813">Transport</keyword>
<dbReference type="PROSITE" id="PS00211">
    <property type="entry name" value="ABC_TRANSPORTER_1"/>
    <property type="match status" value="1"/>
</dbReference>
<dbReference type="InterPro" id="IPR017871">
    <property type="entry name" value="ABC_transporter-like_CS"/>
</dbReference>
<dbReference type="GO" id="GO:0005524">
    <property type="term" value="F:ATP binding"/>
    <property type="evidence" value="ECO:0007669"/>
    <property type="project" value="UniProtKB-KW"/>
</dbReference>
<evidence type="ECO:0000256" key="4">
    <source>
        <dbReference type="ARBA" id="ARBA00022448"/>
    </source>
</evidence>
<dbReference type="GO" id="GO:0015833">
    <property type="term" value="P:peptide transport"/>
    <property type="evidence" value="ECO:0007669"/>
    <property type="project" value="InterPro"/>
</dbReference>
<dbReference type="SUPFAM" id="SSF52540">
    <property type="entry name" value="P-loop containing nucleoside triphosphate hydrolases"/>
    <property type="match status" value="1"/>
</dbReference>
<feature type="transmembrane region" description="Helical" evidence="11">
    <location>
        <begin position="234"/>
        <end position="255"/>
    </location>
</feature>
<dbReference type="FunFam" id="3.40.50.300:FF:000016">
    <property type="entry name" value="Oligopeptide ABC transporter ATP-binding component"/>
    <property type="match status" value="1"/>
</dbReference>
<dbReference type="SMART" id="SM00382">
    <property type="entry name" value="AAA"/>
    <property type="match status" value="1"/>
</dbReference>
<dbReference type="Pfam" id="PF00528">
    <property type="entry name" value="BPD_transp_1"/>
    <property type="match status" value="1"/>
</dbReference>
<dbReference type="InterPro" id="IPR003593">
    <property type="entry name" value="AAA+_ATPase"/>
</dbReference>
<feature type="transmembrane region" description="Helical" evidence="11">
    <location>
        <begin position="72"/>
        <end position="93"/>
    </location>
</feature>
<dbReference type="Proteomes" id="UP000198953">
    <property type="component" value="Unassembled WGS sequence"/>
</dbReference>
<evidence type="ECO:0000256" key="11">
    <source>
        <dbReference type="RuleBase" id="RU363032"/>
    </source>
</evidence>
<accession>A0A1H7JAB4</accession>
<evidence type="ECO:0000259" key="13">
    <source>
        <dbReference type="PROSITE" id="PS50893"/>
    </source>
</evidence>
<keyword evidence="8 15" id="KW-0067">ATP-binding</keyword>
<keyword evidence="5" id="KW-1003">Cell membrane</keyword>
<reference evidence="15 16" key="1">
    <citation type="submission" date="2016-10" db="EMBL/GenBank/DDBJ databases">
        <authorList>
            <person name="de Groot N.N."/>
        </authorList>
    </citation>
    <scope>NUCLEOTIDE SEQUENCE [LARGE SCALE GENOMIC DNA]</scope>
    <source>
        <strain evidence="15 16">DSM 43357</strain>
    </source>
</reference>
<comment type="subcellular location">
    <subcellularLocation>
        <location evidence="11">Cell membrane</location>
        <topology evidence="11">Multi-pass membrane protein</topology>
    </subcellularLocation>
    <subcellularLocation>
        <location evidence="2">Cell membrane</location>
        <topology evidence="2">Peripheral membrane protein</topology>
    </subcellularLocation>
    <subcellularLocation>
        <location evidence="1">Membrane</location>
        <topology evidence="1">Multi-pass membrane protein</topology>
    </subcellularLocation>
</comment>
<dbReference type="Gene3D" id="3.40.50.300">
    <property type="entry name" value="P-loop containing nucleotide triphosphate hydrolases"/>
    <property type="match status" value="1"/>
</dbReference>
<evidence type="ECO:0000313" key="15">
    <source>
        <dbReference type="EMBL" id="SEK71589.1"/>
    </source>
</evidence>
<keyword evidence="10 11" id="KW-0472">Membrane</keyword>
<feature type="transmembrane region" description="Helical" evidence="11">
    <location>
        <begin position="187"/>
        <end position="214"/>
    </location>
</feature>
<comment type="similarity">
    <text evidence="11">Belongs to the binding-protein-dependent transport system permease family.</text>
</comment>
<dbReference type="InterPro" id="IPR035906">
    <property type="entry name" value="MetI-like_sf"/>
</dbReference>
<dbReference type="InterPro" id="IPR027417">
    <property type="entry name" value="P-loop_NTPase"/>
</dbReference>
<evidence type="ECO:0000256" key="3">
    <source>
        <dbReference type="ARBA" id="ARBA00005417"/>
    </source>
</evidence>
<proteinExistence type="inferred from homology"/>
<gene>
    <name evidence="15" type="ORF">SAMN05660976_01063</name>
</gene>
<dbReference type="CDD" id="cd03257">
    <property type="entry name" value="ABC_NikE_OppD_transporters"/>
    <property type="match status" value="1"/>
</dbReference>
<dbReference type="STRING" id="46177.SAMN05660976_01063"/>
<dbReference type="GO" id="GO:0005886">
    <property type="term" value="C:plasma membrane"/>
    <property type="evidence" value="ECO:0007669"/>
    <property type="project" value="UniProtKB-SubCell"/>
</dbReference>
<evidence type="ECO:0000256" key="9">
    <source>
        <dbReference type="ARBA" id="ARBA00022989"/>
    </source>
</evidence>
<feature type="domain" description="ABC transporter" evidence="13">
    <location>
        <begin position="305"/>
        <end position="555"/>
    </location>
</feature>
<sequence>MGRKRLSPARVAMLAVFGVLLALALVGPMLWGDRAAAVDLERLGEGASWAHPFGTDDLGRDMLARVLVATRLSLVLALLTAGLGCGLGLLLGLLPTVLGPRLGKLAGSAIGLLLALPGLLLALLVATITGVGATGAVVGLAVAIAPAFARLTQTLAAQVAGSEYVAAARMTGISLPRLMLRHVLPNIAPALVLQVAMAIGGALLALSALSFLGLGVQEPQYDWGALLNAGLDRIYVTPAAALGPGIAIIVAGVAFNVTGDALAGALAGETIRPARRSGRGRSRSAAASSAVPASGPSAAGSDAVLQVDGLSVTFEGEGGTLTPVRDVSFSVAAGERVGIVGESGSGKSLTALAIADLIEPPGTVQAERLALHGRDPRELPERERRRLLVTSLAMVFQDPLSSLNPVLRIERQVGEAAQAHLGATRGQARVRAVEQLRELRIPGAARRMRQHPHELSGGMRQRVTIAMGLTTRPSLIVADEPTTALDVTVQRQVLRVLRRVNAEHGTAVVLISHDISVISAFCERVLVMYAGRVVEELAADRMRVDAAHPYTRALLAATPTLDADLDRPLATIPGRQPALDAVPGGCAFAPRCAHASDRCRERLPLLETLGEGRRVACWHPQGAALPVREQEMKR</sequence>
<dbReference type="Gene3D" id="1.10.3720.10">
    <property type="entry name" value="MetI-like"/>
    <property type="match status" value="1"/>
</dbReference>
<feature type="compositionally biased region" description="Low complexity" evidence="12">
    <location>
        <begin position="283"/>
        <end position="299"/>
    </location>
</feature>
<keyword evidence="9 11" id="KW-1133">Transmembrane helix</keyword>
<dbReference type="CDD" id="cd06261">
    <property type="entry name" value="TM_PBP2"/>
    <property type="match status" value="1"/>
</dbReference>
<dbReference type="AlphaFoldDB" id="A0A1H7JAB4"/>
<dbReference type="Pfam" id="PF00005">
    <property type="entry name" value="ABC_tran"/>
    <property type="match status" value="1"/>
</dbReference>
<feature type="transmembrane region" description="Helical" evidence="11">
    <location>
        <begin position="131"/>
        <end position="149"/>
    </location>
</feature>
<dbReference type="NCBIfam" id="TIGR01727">
    <property type="entry name" value="oligo_HPY"/>
    <property type="match status" value="1"/>
</dbReference>
<dbReference type="InterPro" id="IPR013563">
    <property type="entry name" value="Oligopep_ABC_C"/>
</dbReference>
<evidence type="ECO:0000313" key="16">
    <source>
        <dbReference type="Proteomes" id="UP000198953"/>
    </source>
</evidence>
<dbReference type="EMBL" id="FOBF01000002">
    <property type="protein sequence ID" value="SEK71589.1"/>
    <property type="molecule type" value="Genomic_DNA"/>
</dbReference>
<dbReference type="InterPro" id="IPR000515">
    <property type="entry name" value="MetI-like"/>
</dbReference>
<dbReference type="InterPro" id="IPR050388">
    <property type="entry name" value="ABC_Ni/Peptide_Import"/>
</dbReference>
<feature type="transmembrane region" description="Helical" evidence="11">
    <location>
        <begin position="105"/>
        <end position="125"/>
    </location>
</feature>
<protein>
    <submittedName>
        <fullName evidence="15">Oligopeptide/dipeptide ABC transporter, ATP-binding protein, C-terminal domain-containing protein</fullName>
    </submittedName>
</protein>
<evidence type="ECO:0000256" key="8">
    <source>
        <dbReference type="ARBA" id="ARBA00022840"/>
    </source>
</evidence>
<evidence type="ECO:0000259" key="14">
    <source>
        <dbReference type="PROSITE" id="PS50928"/>
    </source>
</evidence>
<dbReference type="PROSITE" id="PS50928">
    <property type="entry name" value="ABC_TM1"/>
    <property type="match status" value="1"/>
</dbReference>
<evidence type="ECO:0000256" key="6">
    <source>
        <dbReference type="ARBA" id="ARBA00022692"/>
    </source>
</evidence>
<dbReference type="GO" id="GO:0055085">
    <property type="term" value="P:transmembrane transport"/>
    <property type="evidence" value="ECO:0007669"/>
    <property type="project" value="InterPro"/>
</dbReference>
<name>A0A1H7JAB4_9ACTN</name>
<dbReference type="PROSITE" id="PS50893">
    <property type="entry name" value="ABC_TRANSPORTER_2"/>
    <property type="match status" value="1"/>
</dbReference>
<evidence type="ECO:0000256" key="2">
    <source>
        <dbReference type="ARBA" id="ARBA00004202"/>
    </source>
</evidence>
<evidence type="ECO:0000256" key="1">
    <source>
        <dbReference type="ARBA" id="ARBA00004141"/>
    </source>
</evidence>
<evidence type="ECO:0000256" key="5">
    <source>
        <dbReference type="ARBA" id="ARBA00022475"/>
    </source>
</evidence>
<keyword evidence="16" id="KW-1185">Reference proteome</keyword>
<evidence type="ECO:0000256" key="7">
    <source>
        <dbReference type="ARBA" id="ARBA00022741"/>
    </source>
</evidence>
<feature type="region of interest" description="Disordered" evidence="12">
    <location>
        <begin position="274"/>
        <end position="299"/>
    </location>
</feature>
<keyword evidence="6 11" id="KW-0812">Transmembrane</keyword>
<keyword evidence="7" id="KW-0547">Nucleotide-binding</keyword>
<evidence type="ECO:0000256" key="12">
    <source>
        <dbReference type="SAM" id="MobiDB-lite"/>
    </source>
</evidence>
<dbReference type="InterPro" id="IPR003439">
    <property type="entry name" value="ABC_transporter-like_ATP-bd"/>
</dbReference>
<organism evidence="15 16">
    <name type="scientific">Nonomuraea pusilla</name>
    <dbReference type="NCBI Taxonomy" id="46177"/>
    <lineage>
        <taxon>Bacteria</taxon>
        <taxon>Bacillati</taxon>
        <taxon>Actinomycetota</taxon>
        <taxon>Actinomycetes</taxon>
        <taxon>Streptosporangiales</taxon>
        <taxon>Streptosporangiaceae</taxon>
        <taxon>Nonomuraea</taxon>
    </lineage>
</organism>
<dbReference type="SUPFAM" id="SSF161098">
    <property type="entry name" value="MetI-like"/>
    <property type="match status" value="1"/>
</dbReference>
<dbReference type="GO" id="GO:0016887">
    <property type="term" value="F:ATP hydrolysis activity"/>
    <property type="evidence" value="ECO:0007669"/>
    <property type="project" value="InterPro"/>
</dbReference>
<evidence type="ECO:0000256" key="10">
    <source>
        <dbReference type="ARBA" id="ARBA00023136"/>
    </source>
</evidence>